<dbReference type="InterPro" id="IPR010982">
    <property type="entry name" value="Lambda_DNA-bd_dom_sf"/>
</dbReference>
<dbReference type="Gene3D" id="3.40.50.2300">
    <property type="match status" value="2"/>
</dbReference>
<keyword evidence="2" id="KW-0238">DNA-binding</keyword>
<evidence type="ECO:0000256" key="3">
    <source>
        <dbReference type="ARBA" id="ARBA00023163"/>
    </source>
</evidence>
<proteinExistence type="predicted"/>
<keyword evidence="1" id="KW-0805">Transcription regulation</keyword>
<dbReference type="PROSITE" id="PS50932">
    <property type="entry name" value="HTH_LACI_2"/>
    <property type="match status" value="1"/>
</dbReference>
<dbReference type="CDD" id="cd06267">
    <property type="entry name" value="PBP1_LacI_sugar_binding-like"/>
    <property type="match status" value="1"/>
</dbReference>
<dbReference type="CDD" id="cd01392">
    <property type="entry name" value="HTH_LacI"/>
    <property type="match status" value="1"/>
</dbReference>
<keyword evidence="3" id="KW-0804">Transcription</keyword>
<evidence type="ECO:0000256" key="2">
    <source>
        <dbReference type="ARBA" id="ARBA00023125"/>
    </source>
</evidence>
<name>A0A0A0BY57_9CELL</name>
<dbReference type="GO" id="GO:0003700">
    <property type="term" value="F:DNA-binding transcription factor activity"/>
    <property type="evidence" value="ECO:0007669"/>
    <property type="project" value="TreeGrafter"/>
</dbReference>
<dbReference type="PANTHER" id="PTHR30146:SF155">
    <property type="entry name" value="ALANINE RACEMASE"/>
    <property type="match status" value="1"/>
</dbReference>
<keyword evidence="6" id="KW-1185">Reference proteome</keyword>
<gene>
    <name evidence="5" type="ORF">N869_00985</name>
</gene>
<dbReference type="Gene3D" id="1.10.260.40">
    <property type="entry name" value="lambda repressor-like DNA-binding domains"/>
    <property type="match status" value="1"/>
</dbReference>
<accession>A0A0A0BY57</accession>
<reference evidence="5 6" key="1">
    <citation type="submission" date="2013-08" db="EMBL/GenBank/DDBJ databases">
        <title>Genome sequencing of Cellulomonas bogoriensis 69B4.</title>
        <authorList>
            <person name="Chen F."/>
            <person name="Li Y."/>
            <person name="Wang G."/>
        </authorList>
    </citation>
    <scope>NUCLEOTIDE SEQUENCE [LARGE SCALE GENOMIC DNA]</scope>
    <source>
        <strain evidence="5 6">69B4</strain>
    </source>
</reference>
<dbReference type="SMART" id="SM00354">
    <property type="entry name" value="HTH_LACI"/>
    <property type="match status" value="1"/>
</dbReference>
<evidence type="ECO:0000313" key="5">
    <source>
        <dbReference type="EMBL" id="KGM12900.1"/>
    </source>
</evidence>
<dbReference type="GO" id="GO:0000976">
    <property type="term" value="F:transcription cis-regulatory region binding"/>
    <property type="evidence" value="ECO:0007669"/>
    <property type="project" value="TreeGrafter"/>
</dbReference>
<dbReference type="AlphaFoldDB" id="A0A0A0BY57"/>
<dbReference type="InterPro" id="IPR028082">
    <property type="entry name" value="Peripla_BP_I"/>
</dbReference>
<dbReference type="SUPFAM" id="SSF53822">
    <property type="entry name" value="Periplasmic binding protein-like I"/>
    <property type="match status" value="1"/>
</dbReference>
<feature type="domain" description="HTH lacI-type" evidence="4">
    <location>
        <begin position="1"/>
        <end position="40"/>
    </location>
</feature>
<protein>
    <submittedName>
        <fullName evidence="5">LacI family transcriptional regulator</fullName>
    </submittedName>
</protein>
<evidence type="ECO:0000256" key="1">
    <source>
        <dbReference type="ARBA" id="ARBA00023015"/>
    </source>
</evidence>
<dbReference type="SUPFAM" id="SSF47413">
    <property type="entry name" value="lambda repressor-like DNA-binding domains"/>
    <property type="match status" value="1"/>
</dbReference>
<evidence type="ECO:0000313" key="6">
    <source>
        <dbReference type="Proteomes" id="UP000054314"/>
    </source>
</evidence>
<dbReference type="PANTHER" id="PTHR30146">
    <property type="entry name" value="LACI-RELATED TRANSCRIPTIONAL REPRESSOR"/>
    <property type="match status" value="1"/>
</dbReference>
<sequence length="319" mass="33552">MVSYALNNRPGVSVATRDRVLRIADEFGWRPSAAARSIRSGPHTVGIAVSGEPSAVARSTGFLDFLTAVQDTVSPRGLSLSMQIIESAEAAAVRYREWWAERRFDLMIVPDLLTQDPRIEVLRRMHAPAVVVGPWGVAEGLACVSFDEEAAGARVATYLLELGHRHVAAVTAPAGLHRTGVRVEALRRTVEGHGGRLVHHATSASAEESAAATRALLQDPLGITAVVYDSDRMAVAGLDVARRSGVEVPWDLSIVAVGDSELCRLATPAITAMPMSAPDLGLVTGEAALAVLDGEADVNRLVAPGGVALRGSTGPPSAR</sequence>
<comment type="caution">
    <text evidence="5">The sequence shown here is derived from an EMBL/GenBank/DDBJ whole genome shotgun (WGS) entry which is preliminary data.</text>
</comment>
<dbReference type="InterPro" id="IPR046335">
    <property type="entry name" value="LacI/GalR-like_sensor"/>
</dbReference>
<evidence type="ECO:0000259" key="4">
    <source>
        <dbReference type="PROSITE" id="PS50932"/>
    </source>
</evidence>
<dbReference type="Proteomes" id="UP000054314">
    <property type="component" value="Unassembled WGS sequence"/>
</dbReference>
<organism evidence="5 6">
    <name type="scientific">Cellulomonas bogoriensis 69B4 = DSM 16987</name>
    <dbReference type="NCBI Taxonomy" id="1386082"/>
    <lineage>
        <taxon>Bacteria</taxon>
        <taxon>Bacillati</taxon>
        <taxon>Actinomycetota</taxon>
        <taxon>Actinomycetes</taxon>
        <taxon>Micrococcales</taxon>
        <taxon>Cellulomonadaceae</taxon>
        <taxon>Cellulomonas</taxon>
    </lineage>
</organism>
<dbReference type="InterPro" id="IPR000843">
    <property type="entry name" value="HTH_LacI"/>
</dbReference>
<dbReference type="EMBL" id="AXCZ01000084">
    <property type="protein sequence ID" value="KGM12900.1"/>
    <property type="molecule type" value="Genomic_DNA"/>
</dbReference>
<dbReference type="Pfam" id="PF13377">
    <property type="entry name" value="Peripla_BP_3"/>
    <property type="match status" value="1"/>
</dbReference>